<dbReference type="InterPro" id="IPR020987">
    <property type="entry name" value="Centromere_Cenp-M"/>
</dbReference>
<accession>A0AAN9AJZ6</accession>
<evidence type="ECO:0000256" key="1">
    <source>
        <dbReference type="ARBA" id="ARBA00004123"/>
    </source>
</evidence>
<evidence type="ECO:0000256" key="4">
    <source>
        <dbReference type="ARBA" id="ARBA00022454"/>
    </source>
</evidence>
<comment type="caution">
    <text evidence="7">The sequence shown here is derived from an EMBL/GenBank/DDBJ whole genome shotgun (WGS) entry which is preliminary data.</text>
</comment>
<dbReference type="Gene3D" id="3.40.50.300">
    <property type="entry name" value="P-loop containing nucleotide triphosphate hydrolases"/>
    <property type="match status" value="1"/>
</dbReference>
<dbReference type="InterPro" id="IPR027417">
    <property type="entry name" value="P-loop_NTPase"/>
</dbReference>
<evidence type="ECO:0000256" key="5">
    <source>
        <dbReference type="ARBA" id="ARBA00023242"/>
    </source>
</evidence>
<reference evidence="7 8" key="1">
    <citation type="submission" date="2024-02" db="EMBL/GenBank/DDBJ databases">
        <title>Chromosome-scale genome assembly of the rough periwinkle Littorina saxatilis.</title>
        <authorList>
            <person name="De Jode A."/>
            <person name="Faria R."/>
            <person name="Formenti G."/>
            <person name="Sims Y."/>
            <person name="Smith T.P."/>
            <person name="Tracey A."/>
            <person name="Wood J.M.D."/>
            <person name="Zagrodzka Z.B."/>
            <person name="Johannesson K."/>
            <person name="Butlin R.K."/>
            <person name="Leder E.H."/>
        </authorList>
    </citation>
    <scope>NUCLEOTIDE SEQUENCE [LARGE SCALE GENOMIC DNA]</scope>
    <source>
        <strain evidence="7">Snail1</strain>
        <tissue evidence="7">Muscle</tissue>
    </source>
</reference>
<protein>
    <recommendedName>
        <fullName evidence="3">Centromere protein M</fullName>
    </recommendedName>
</protein>
<dbReference type="GO" id="GO:0005634">
    <property type="term" value="C:nucleus"/>
    <property type="evidence" value="ECO:0007669"/>
    <property type="project" value="UniProtKB-SubCell"/>
</dbReference>
<sequence length="178" mass="19692">MSAEQQLLIAQHVSLQTQETCVLCVGAEGTSKHDLSLAILKIPVKFSLQIRTASSLPLPEENADTRPRIDFICFLINMADRDSIQVVEKSLSLVDIRYFLGRACLLVGGAHSHKRMTDIEQVTALSDSYNLPLVFGDIKVEKERDQLARRILCMVEIAAGFKEGVSPSVIDSTKYIST</sequence>
<evidence type="ECO:0000313" key="7">
    <source>
        <dbReference type="EMBL" id="KAK7088257.1"/>
    </source>
</evidence>
<comment type="subcellular location">
    <subcellularLocation>
        <location evidence="2">Chromosome</location>
        <location evidence="2">Centromere</location>
    </subcellularLocation>
    <subcellularLocation>
        <location evidence="1">Nucleus</location>
    </subcellularLocation>
</comment>
<dbReference type="PANTHER" id="PTHR34436:SF1">
    <property type="entry name" value="CENTROMERE PROTEIN M"/>
    <property type="match status" value="1"/>
</dbReference>
<proteinExistence type="predicted"/>
<keyword evidence="6" id="KW-0137">Centromere</keyword>
<dbReference type="GO" id="GO:0000775">
    <property type="term" value="C:chromosome, centromeric region"/>
    <property type="evidence" value="ECO:0007669"/>
    <property type="project" value="UniProtKB-SubCell"/>
</dbReference>
<evidence type="ECO:0000256" key="3">
    <source>
        <dbReference type="ARBA" id="ARBA00016382"/>
    </source>
</evidence>
<evidence type="ECO:0000256" key="2">
    <source>
        <dbReference type="ARBA" id="ARBA00004584"/>
    </source>
</evidence>
<dbReference type="PANTHER" id="PTHR34436">
    <property type="entry name" value="CENTROMERE PROTEIN M"/>
    <property type="match status" value="1"/>
</dbReference>
<dbReference type="Pfam" id="PF11111">
    <property type="entry name" value="CENP-M"/>
    <property type="match status" value="1"/>
</dbReference>
<organism evidence="7 8">
    <name type="scientific">Littorina saxatilis</name>
    <dbReference type="NCBI Taxonomy" id="31220"/>
    <lineage>
        <taxon>Eukaryota</taxon>
        <taxon>Metazoa</taxon>
        <taxon>Spiralia</taxon>
        <taxon>Lophotrochozoa</taxon>
        <taxon>Mollusca</taxon>
        <taxon>Gastropoda</taxon>
        <taxon>Caenogastropoda</taxon>
        <taxon>Littorinimorpha</taxon>
        <taxon>Littorinoidea</taxon>
        <taxon>Littorinidae</taxon>
        <taxon>Littorina</taxon>
    </lineage>
</organism>
<keyword evidence="5" id="KW-0539">Nucleus</keyword>
<evidence type="ECO:0000256" key="6">
    <source>
        <dbReference type="ARBA" id="ARBA00023328"/>
    </source>
</evidence>
<keyword evidence="8" id="KW-1185">Reference proteome</keyword>
<dbReference type="EMBL" id="JBAMIC010004070">
    <property type="protein sequence ID" value="KAK7088257.1"/>
    <property type="molecule type" value="Genomic_DNA"/>
</dbReference>
<dbReference type="AlphaFoldDB" id="A0AAN9AJZ6"/>
<gene>
    <name evidence="7" type="ORF">V1264_022193</name>
</gene>
<dbReference type="Proteomes" id="UP001374579">
    <property type="component" value="Unassembled WGS sequence"/>
</dbReference>
<keyword evidence="4" id="KW-0158">Chromosome</keyword>
<name>A0AAN9AJZ6_9CAEN</name>
<evidence type="ECO:0000313" key="8">
    <source>
        <dbReference type="Proteomes" id="UP001374579"/>
    </source>
</evidence>